<evidence type="ECO:0000259" key="2">
    <source>
        <dbReference type="Pfam" id="PF17206"/>
    </source>
</evidence>
<evidence type="ECO:0000259" key="3">
    <source>
        <dbReference type="Pfam" id="PF18755"/>
    </source>
</evidence>
<dbReference type="InterPro" id="IPR040843">
    <property type="entry name" value="RAMA"/>
</dbReference>
<protein>
    <recommendedName>
        <fullName evidence="5">DUF2924 domain-containing protein</fullName>
    </recommendedName>
</protein>
<dbReference type="Gene3D" id="1.10.1220.10">
    <property type="entry name" value="Met repressor-like"/>
    <property type="match status" value="1"/>
</dbReference>
<proteinExistence type="predicted"/>
<evidence type="ECO:0008006" key="5">
    <source>
        <dbReference type="Google" id="ProtNLM"/>
    </source>
</evidence>
<sequence length="142" mass="15406">MTGMRTIEIDIDVHKLIETSRTSFAETPNAVLRRLLHLGAPTQPRAGSNGAKRDGGAWTGKGVSLPAGTELRMEYRGREHRGVIENSAWVVEGQRFNSPSAAAGAVAITKSGGRPSLDGWKYWQVKRPGDADWIGLATLRRA</sequence>
<name>A0AAU8CRG2_9HYPH</name>
<evidence type="ECO:0000256" key="1">
    <source>
        <dbReference type="SAM" id="MobiDB-lite"/>
    </source>
</evidence>
<organism evidence="4">
    <name type="scientific">Mesorhizobium sp. WSM2240</name>
    <dbReference type="NCBI Taxonomy" id="3228851"/>
    <lineage>
        <taxon>Bacteria</taxon>
        <taxon>Pseudomonadati</taxon>
        <taxon>Pseudomonadota</taxon>
        <taxon>Alphaproteobacteria</taxon>
        <taxon>Hyphomicrobiales</taxon>
        <taxon>Phyllobacteriaceae</taxon>
        <taxon>Mesorhizobium</taxon>
    </lineage>
</organism>
<feature type="domain" description="RAMA" evidence="3">
    <location>
        <begin position="66"/>
        <end position="127"/>
    </location>
</feature>
<dbReference type="GO" id="GO:0006355">
    <property type="term" value="P:regulation of DNA-templated transcription"/>
    <property type="evidence" value="ECO:0007669"/>
    <property type="project" value="InterPro"/>
</dbReference>
<evidence type="ECO:0000313" key="4">
    <source>
        <dbReference type="EMBL" id="XCG49541.1"/>
    </source>
</evidence>
<gene>
    <name evidence="4" type="ORF">ABVK50_02610</name>
</gene>
<feature type="domain" description="Negative modulator of initiation of replication SeqA N-terminal" evidence="2">
    <location>
        <begin position="4"/>
        <end position="39"/>
    </location>
</feature>
<dbReference type="EMBL" id="CP159253">
    <property type="protein sequence ID" value="XCG49541.1"/>
    <property type="molecule type" value="Genomic_DNA"/>
</dbReference>
<dbReference type="InterPro" id="IPR033761">
    <property type="entry name" value="SeqA_N"/>
</dbReference>
<accession>A0AAU8CRG2</accession>
<dbReference type="InterPro" id="IPR013321">
    <property type="entry name" value="Arc_rbn_hlx_hlx"/>
</dbReference>
<dbReference type="Pfam" id="PF17206">
    <property type="entry name" value="SeqA_N"/>
    <property type="match status" value="1"/>
</dbReference>
<dbReference type="RefSeq" id="WP_353642927.1">
    <property type="nucleotide sequence ID" value="NZ_CP159253.1"/>
</dbReference>
<dbReference type="AlphaFoldDB" id="A0AAU8CRG2"/>
<feature type="region of interest" description="Disordered" evidence="1">
    <location>
        <begin position="41"/>
        <end position="63"/>
    </location>
</feature>
<reference evidence="4" key="1">
    <citation type="submission" date="2024-06" db="EMBL/GenBank/DDBJ databases">
        <title>Mesorhizobium karijinii sp. nov., a symbiont of the iconic Swainsona formosa from arid Australia.</title>
        <authorList>
            <person name="Hill Y.J."/>
            <person name="Watkin E.L.J."/>
            <person name="O'Hara G.W."/>
            <person name="Terpolilli J."/>
            <person name="Tye M.L."/>
            <person name="Kohlmeier M.G."/>
        </authorList>
    </citation>
    <scope>NUCLEOTIDE SEQUENCE</scope>
    <source>
        <strain evidence="4">WSM2240</strain>
    </source>
</reference>
<dbReference type="Pfam" id="PF18755">
    <property type="entry name" value="RAMA"/>
    <property type="match status" value="1"/>
</dbReference>